<comment type="caution">
    <text evidence="2">The sequence shown here is derived from an EMBL/GenBank/DDBJ whole genome shotgun (WGS) entry which is preliminary data.</text>
</comment>
<organism evidence="2 3">
    <name type="scientific">Brassica cretica</name>
    <name type="common">Mustard</name>
    <dbReference type="NCBI Taxonomy" id="69181"/>
    <lineage>
        <taxon>Eukaryota</taxon>
        <taxon>Viridiplantae</taxon>
        <taxon>Streptophyta</taxon>
        <taxon>Embryophyta</taxon>
        <taxon>Tracheophyta</taxon>
        <taxon>Spermatophyta</taxon>
        <taxon>Magnoliopsida</taxon>
        <taxon>eudicotyledons</taxon>
        <taxon>Gunneridae</taxon>
        <taxon>Pentapetalae</taxon>
        <taxon>rosids</taxon>
        <taxon>malvids</taxon>
        <taxon>Brassicales</taxon>
        <taxon>Brassicaceae</taxon>
        <taxon>Brassiceae</taxon>
        <taxon>Brassica</taxon>
    </lineage>
</organism>
<feature type="region of interest" description="Disordered" evidence="1">
    <location>
        <begin position="110"/>
        <end position="139"/>
    </location>
</feature>
<dbReference type="EMBL" id="QGKX02001621">
    <property type="protein sequence ID" value="KAF3500287.1"/>
    <property type="molecule type" value="Genomic_DNA"/>
</dbReference>
<proteinExistence type="predicted"/>
<gene>
    <name evidence="2" type="ORF">F2Q69_00045831</name>
</gene>
<evidence type="ECO:0000256" key="1">
    <source>
        <dbReference type="SAM" id="MobiDB-lite"/>
    </source>
</evidence>
<name>A0A8S9NEI2_BRACR</name>
<dbReference type="AlphaFoldDB" id="A0A8S9NEI2"/>
<accession>A0A8S9NEI2</accession>
<dbReference type="Proteomes" id="UP000712600">
    <property type="component" value="Unassembled WGS sequence"/>
</dbReference>
<evidence type="ECO:0000313" key="2">
    <source>
        <dbReference type="EMBL" id="KAF3500287.1"/>
    </source>
</evidence>
<feature type="compositionally biased region" description="Gly residues" evidence="1">
    <location>
        <begin position="129"/>
        <end position="139"/>
    </location>
</feature>
<reference evidence="2" key="1">
    <citation type="submission" date="2019-12" db="EMBL/GenBank/DDBJ databases">
        <title>Genome sequencing and annotation of Brassica cretica.</title>
        <authorList>
            <person name="Studholme D.J."/>
            <person name="Sarris P."/>
        </authorList>
    </citation>
    <scope>NUCLEOTIDE SEQUENCE</scope>
    <source>
        <strain evidence="2">PFS-109/04</strain>
        <tissue evidence="2">Leaf</tissue>
    </source>
</reference>
<evidence type="ECO:0000313" key="3">
    <source>
        <dbReference type="Proteomes" id="UP000712600"/>
    </source>
</evidence>
<sequence length="139" mass="15511">MVLLQRIKRPALLHQLSPLPFRYLRSHNVIVHKRKILTIEMYLLCSSGGCSGIDRGYYQSGDEGRAKPNDGAISIMEKFTSTFSSKALRNGKSNDGAIAEVIKIIGKKESERSRRYTETEEHQETQKASGGGGVTEKKK</sequence>
<feature type="compositionally biased region" description="Basic and acidic residues" evidence="1">
    <location>
        <begin position="110"/>
        <end position="125"/>
    </location>
</feature>
<protein>
    <submittedName>
        <fullName evidence="2">Uncharacterized protein</fullName>
    </submittedName>
</protein>